<name>A0A0A2G436_9PORP</name>
<reference evidence="2 3" key="1">
    <citation type="submission" date="2014-08" db="EMBL/GenBank/DDBJ databases">
        <title>Porphyromonas gingivicanis strain:COT-022_OH1391 Genome sequencing.</title>
        <authorList>
            <person name="Wallis C."/>
            <person name="Deusch O."/>
            <person name="O'Flynn C."/>
            <person name="Davis I."/>
            <person name="Jospin G."/>
            <person name="Darling A.E."/>
            <person name="Coil D.A."/>
            <person name="Alexiev A."/>
            <person name="Horsfall A."/>
            <person name="Kirkwood N."/>
            <person name="Harris S."/>
            <person name="Eisen J.A."/>
        </authorList>
    </citation>
    <scope>NUCLEOTIDE SEQUENCE [LARGE SCALE GENOMIC DNA]</scope>
    <source>
        <strain evidence="3">COT-022 OH1391</strain>
    </source>
</reference>
<dbReference type="eggNOG" id="ENOG5033T2B">
    <property type="taxonomic scope" value="Bacteria"/>
</dbReference>
<dbReference type="EMBL" id="JQZW01000008">
    <property type="protein sequence ID" value="KGN98043.1"/>
    <property type="molecule type" value="Genomic_DNA"/>
</dbReference>
<accession>A0A0A2G436</accession>
<organism evidence="2 3">
    <name type="scientific">Porphyromonas gingivicanis</name>
    <dbReference type="NCBI Taxonomy" id="266762"/>
    <lineage>
        <taxon>Bacteria</taxon>
        <taxon>Pseudomonadati</taxon>
        <taxon>Bacteroidota</taxon>
        <taxon>Bacteroidia</taxon>
        <taxon>Bacteroidales</taxon>
        <taxon>Porphyromonadaceae</taxon>
        <taxon>Porphyromonas</taxon>
    </lineage>
</organism>
<protein>
    <recommendedName>
        <fullName evidence="4">DUF3408 domain-containing protein</fullName>
    </recommendedName>
</protein>
<evidence type="ECO:0008006" key="4">
    <source>
        <dbReference type="Google" id="ProtNLM"/>
    </source>
</evidence>
<feature type="region of interest" description="Disordered" evidence="1">
    <location>
        <begin position="17"/>
        <end position="81"/>
    </location>
</feature>
<dbReference type="OrthoDB" id="1096132at2"/>
<dbReference type="Pfam" id="PF11888">
    <property type="entry name" value="DUF3408"/>
    <property type="match status" value="1"/>
</dbReference>
<comment type="caution">
    <text evidence="2">The sequence shown here is derived from an EMBL/GenBank/DDBJ whole genome shotgun (WGS) entry which is preliminary data.</text>
</comment>
<evidence type="ECO:0000313" key="2">
    <source>
        <dbReference type="EMBL" id="KGN98043.1"/>
    </source>
</evidence>
<dbReference type="RefSeq" id="WP_036883520.1">
    <property type="nucleotide sequence ID" value="NZ_JQZW01000008.1"/>
</dbReference>
<dbReference type="Proteomes" id="UP000030134">
    <property type="component" value="Unassembled WGS sequence"/>
</dbReference>
<dbReference type="STRING" id="266762.HQ36_03730"/>
<sequence>MTQEEKDKILSEGLRRLGNYGINPNRSKLAFDYDEDEDENGMPNFSKKFAPLPQNPPSKPKAQPSKDPTPPKVEEPAVKQGLAQKRERLAQFQEKYLHPQRISHRKAVYVSEETLKSLDLVVRRIGERGATISGYVERILREHLKQYKDDVEVWRKL</sequence>
<evidence type="ECO:0000313" key="3">
    <source>
        <dbReference type="Proteomes" id="UP000030134"/>
    </source>
</evidence>
<dbReference type="AlphaFoldDB" id="A0A0A2G436"/>
<gene>
    <name evidence="2" type="ORF">HQ36_03730</name>
</gene>
<evidence type="ECO:0000256" key="1">
    <source>
        <dbReference type="SAM" id="MobiDB-lite"/>
    </source>
</evidence>
<proteinExistence type="predicted"/>
<keyword evidence="3" id="KW-1185">Reference proteome</keyword>
<dbReference type="InterPro" id="IPR021823">
    <property type="entry name" value="DUF3408"/>
</dbReference>